<comment type="caution">
    <text evidence="6">The sequence shown here is derived from an EMBL/GenBank/DDBJ whole genome shotgun (WGS) entry which is preliminary data.</text>
</comment>
<protein>
    <recommendedName>
        <fullName evidence="5">ATP-dependent RNA helicase Ski2/MTR4 C-terminal domain-containing protein</fullName>
    </recommendedName>
</protein>
<keyword evidence="4" id="KW-0067">ATP-binding</keyword>
<dbReference type="GO" id="GO:0000460">
    <property type="term" value="P:maturation of 5.8S rRNA"/>
    <property type="evidence" value="ECO:0007669"/>
    <property type="project" value="TreeGrafter"/>
</dbReference>
<dbReference type="SMART" id="SM01142">
    <property type="entry name" value="DSHCT"/>
    <property type="match status" value="1"/>
</dbReference>
<dbReference type="GO" id="GO:0005634">
    <property type="term" value="C:nucleus"/>
    <property type="evidence" value="ECO:0007669"/>
    <property type="project" value="TreeGrafter"/>
</dbReference>
<organism evidence="6 7">
    <name type="scientific">Eschrichtius robustus</name>
    <name type="common">California gray whale</name>
    <name type="synonym">Eschrichtius gibbosus</name>
    <dbReference type="NCBI Taxonomy" id="9764"/>
    <lineage>
        <taxon>Eukaryota</taxon>
        <taxon>Metazoa</taxon>
        <taxon>Chordata</taxon>
        <taxon>Craniata</taxon>
        <taxon>Vertebrata</taxon>
        <taxon>Euteleostomi</taxon>
        <taxon>Mammalia</taxon>
        <taxon>Eutheria</taxon>
        <taxon>Laurasiatheria</taxon>
        <taxon>Artiodactyla</taxon>
        <taxon>Whippomorpha</taxon>
        <taxon>Cetacea</taxon>
        <taxon>Mysticeti</taxon>
        <taxon>Eschrichtiidae</taxon>
        <taxon>Eschrichtius</taxon>
    </lineage>
</organism>
<dbReference type="GO" id="GO:0016787">
    <property type="term" value="F:hydrolase activity"/>
    <property type="evidence" value="ECO:0007669"/>
    <property type="project" value="UniProtKB-KW"/>
</dbReference>
<dbReference type="EMBL" id="JAIQCJ010002438">
    <property type="protein sequence ID" value="KAJ8776309.1"/>
    <property type="molecule type" value="Genomic_DNA"/>
</dbReference>
<dbReference type="GO" id="GO:0005524">
    <property type="term" value="F:ATP binding"/>
    <property type="evidence" value="ECO:0007669"/>
    <property type="project" value="UniProtKB-KW"/>
</dbReference>
<dbReference type="GO" id="GO:0004386">
    <property type="term" value="F:helicase activity"/>
    <property type="evidence" value="ECO:0007669"/>
    <property type="project" value="UniProtKB-KW"/>
</dbReference>
<dbReference type="Gene3D" id="1.10.3380.30">
    <property type="match status" value="1"/>
</dbReference>
<evidence type="ECO:0000256" key="4">
    <source>
        <dbReference type="ARBA" id="ARBA00022840"/>
    </source>
</evidence>
<keyword evidence="2" id="KW-0378">Hydrolase</keyword>
<sequence>MPELIEQLAGPFCQMQECAKRIAKVSAEAKLEIDEETYLSSFKPHLMDVVYTRAAGTTFAHICKMTDVFEGSIIHCMRHLEELLRQTCQAAKAIGNTGLENNFVEGITKIKRDIVFAASLYL</sequence>
<dbReference type="AlphaFoldDB" id="A0AB34G974"/>
<evidence type="ECO:0000259" key="5">
    <source>
        <dbReference type="SMART" id="SM01142"/>
    </source>
</evidence>
<dbReference type="PANTHER" id="PTHR12131">
    <property type="entry name" value="ATP-DEPENDENT RNA AND DNA HELICASE"/>
    <property type="match status" value="1"/>
</dbReference>
<dbReference type="InterPro" id="IPR012961">
    <property type="entry name" value="Ski2/MTR4_C"/>
</dbReference>
<evidence type="ECO:0000313" key="7">
    <source>
        <dbReference type="Proteomes" id="UP001159641"/>
    </source>
</evidence>
<proteinExistence type="predicted"/>
<dbReference type="Pfam" id="PF08148">
    <property type="entry name" value="DSHCT"/>
    <property type="match status" value="1"/>
</dbReference>
<gene>
    <name evidence="6" type="ORF">J1605_015607</name>
</gene>
<dbReference type="InterPro" id="IPR050699">
    <property type="entry name" value="RNA-DNA_Helicase"/>
</dbReference>
<keyword evidence="3" id="KW-0347">Helicase</keyword>
<reference evidence="6 7" key="1">
    <citation type="submission" date="2022-11" db="EMBL/GenBank/DDBJ databases">
        <title>Whole genome sequence of Eschrichtius robustus ER-17-0199.</title>
        <authorList>
            <person name="Bruniche-Olsen A."/>
            <person name="Black A.N."/>
            <person name="Fields C.J."/>
            <person name="Walden K."/>
            <person name="Dewoody J.A."/>
        </authorList>
    </citation>
    <scope>NUCLEOTIDE SEQUENCE [LARGE SCALE GENOMIC DNA]</scope>
    <source>
        <strain evidence="6">ER-17-0199</strain>
        <tissue evidence="6">Blubber</tissue>
    </source>
</reference>
<evidence type="ECO:0000256" key="3">
    <source>
        <dbReference type="ARBA" id="ARBA00022806"/>
    </source>
</evidence>
<evidence type="ECO:0000256" key="2">
    <source>
        <dbReference type="ARBA" id="ARBA00022801"/>
    </source>
</evidence>
<evidence type="ECO:0000313" key="6">
    <source>
        <dbReference type="EMBL" id="KAJ8776309.1"/>
    </source>
</evidence>
<dbReference type="PANTHER" id="PTHR12131:SF7">
    <property type="entry name" value="EXOSOME RNA HELICASE MTR4"/>
    <property type="match status" value="1"/>
</dbReference>
<evidence type="ECO:0000256" key="1">
    <source>
        <dbReference type="ARBA" id="ARBA00022741"/>
    </source>
</evidence>
<keyword evidence="7" id="KW-1185">Reference proteome</keyword>
<feature type="domain" description="ATP-dependent RNA helicase Ski2/MTR4 C-terminal" evidence="5">
    <location>
        <begin position="4"/>
        <end position="122"/>
    </location>
</feature>
<dbReference type="Proteomes" id="UP001159641">
    <property type="component" value="Unassembled WGS sequence"/>
</dbReference>
<accession>A0AB34G974</accession>
<keyword evidence="1" id="KW-0547">Nucleotide-binding</keyword>
<name>A0AB34G974_ESCRO</name>